<sequence>MFLHSLFLVVLKVTAVFATNPGVAFEQDNSLPLLRLPYGTWRASQYNKDADVYTFRNIRYGAPPVGELRWARPAPPKYTHGIQDGSYGPNCIPIALPGSEGDHMSENTTTKADEDCLFLDAYVPRKVLRKHKRNTPVVVWIHGGGFTVGSKDTDLGMGYYDGTGLIQQADHDLIVITINYRLGGFGFLAGEPLRTAGTFHAGLHDQRAALAWVQSYIHLLGGDPDNVSAWGQSAGAGSIMYHLVAEGGTLDPLFQRAFVQSPGFASGMDMEYQYERFQNFTALAGCEDAGSHVMDCLRAVDASVLTEVNKQVFSWEASPVPDGMYIQSTADVELAKGNYWKYLDSLMISNVLDEGSILVPQPIPPNQLENNIYFHFPSRAYHLAQEMVDFYRRRYANSPPAEMITDMTRDLTITCHQRTLSEAYAKITWATQYSYLDGVLNGVHASESVAQWYNPQLSNRTEPLFAEYQRYITNHARSGNPNNNNHPGPKATGLLNWPKIEGIEREEMGNVLNMTNAGFELTDGDQMLRSTCGTWTKLLVEAASMSG</sequence>
<evidence type="ECO:0000313" key="4">
    <source>
        <dbReference type="Proteomes" id="UP001194746"/>
    </source>
</evidence>
<gene>
    <name evidence="3" type="ORF">FE257_010678</name>
</gene>
<evidence type="ECO:0000259" key="2">
    <source>
        <dbReference type="Pfam" id="PF00135"/>
    </source>
</evidence>
<feature type="chain" id="PRO_5042249134" description="Carboxylesterase type B domain-containing protein" evidence="1">
    <location>
        <begin position="19"/>
        <end position="547"/>
    </location>
</feature>
<proteinExistence type="predicted"/>
<dbReference type="SUPFAM" id="SSF53474">
    <property type="entry name" value="alpha/beta-Hydrolases"/>
    <property type="match status" value="1"/>
</dbReference>
<comment type="caution">
    <text evidence="3">The sequence shown here is derived from an EMBL/GenBank/DDBJ whole genome shotgun (WGS) entry which is preliminary data.</text>
</comment>
<evidence type="ECO:0000313" key="3">
    <source>
        <dbReference type="EMBL" id="KAF9886937.1"/>
    </source>
</evidence>
<dbReference type="EMBL" id="VCAU01000069">
    <property type="protein sequence ID" value="KAF9886937.1"/>
    <property type="molecule type" value="Genomic_DNA"/>
</dbReference>
<dbReference type="Pfam" id="PF00135">
    <property type="entry name" value="COesterase"/>
    <property type="match status" value="1"/>
</dbReference>
<dbReference type="Gene3D" id="3.40.50.1820">
    <property type="entry name" value="alpha/beta hydrolase"/>
    <property type="match status" value="1"/>
</dbReference>
<name>A0AAD4CJV7_ASPNN</name>
<dbReference type="InterPro" id="IPR002018">
    <property type="entry name" value="CarbesteraseB"/>
</dbReference>
<feature type="signal peptide" evidence="1">
    <location>
        <begin position="1"/>
        <end position="18"/>
    </location>
</feature>
<dbReference type="Proteomes" id="UP001194746">
    <property type="component" value="Unassembled WGS sequence"/>
</dbReference>
<reference evidence="3" key="2">
    <citation type="submission" date="2020-02" db="EMBL/GenBank/DDBJ databases">
        <authorList>
            <person name="Gilchrist C.L.M."/>
            <person name="Chooi Y.-H."/>
        </authorList>
    </citation>
    <scope>NUCLEOTIDE SEQUENCE</scope>
    <source>
        <strain evidence="3">MST-FP2251</strain>
    </source>
</reference>
<keyword evidence="1" id="KW-0732">Signal</keyword>
<protein>
    <recommendedName>
        <fullName evidence="2">Carboxylesterase type B domain-containing protein</fullName>
    </recommendedName>
</protein>
<dbReference type="AlphaFoldDB" id="A0AAD4CJV7"/>
<keyword evidence="4" id="KW-1185">Reference proteome</keyword>
<evidence type="ECO:0000256" key="1">
    <source>
        <dbReference type="SAM" id="SignalP"/>
    </source>
</evidence>
<reference evidence="3" key="1">
    <citation type="journal article" date="2019" name="Beilstein J. Org. Chem.">
        <title>Nanangenines: drimane sesquiterpenoids as the dominant metabolite cohort of a novel Australian fungus, Aspergillus nanangensis.</title>
        <authorList>
            <person name="Lacey H.J."/>
            <person name="Gilchrist C.L.M."/>
            <person name="Crombie A."/>
            <person name="Kalaitzis J.A."/>
            <person name="Vuong D."/>
            <person name="Rutledge P.J."/>
            <person name="Turner P."/>
            <person name="Pitt J.I."/>
            <person name="Lacey E."/>
            <person name="Chooi Y.H."/>
            <person name="Piggott A.M."/>
        </authorList>
    </citation>
    <scope>NUCLEOTIDE SEQUENCE</scope>
    <source>
        <strain evidence="3">MST-FP2251</strain>
    </source>
</reference>
<dbReference type="InterPro" id="IPR050309">
    <property type="entry name" value="Type-B_Carboxylest/Lipase"/>
</dbReference>
<feature type="domain" description="Carboxylesterase type B" evidence="2">
    <location>
        <begin position="36"/>
        <end position="516"/>
    </location>
</feature>
<accession>A0AAD4CJV7</accession>
<dbReference type="InterPro" id="IPR029058">
    <property type="entry name" value="AB_hydrolase_fold"/>
</dbReference>
<dbReference type="PANTHER" id="PTHR11559">
    <property type="entry name" value="CARBOXYLESTERASE"/>
    <property type="match status" value="1"/>
</dbReference>
<organism evidence="3 4">
    <name type="scientific">Aspergillus nanangensis</name>
    <dbReference type="NCBI Taxonomy" id="2582783"/>
    <lineage>
        <taxon>Eukaryota</taxon>
        <taxon>Fungi</taxon>
        <taxon>Dikarya</taxon>
        <taxon>Ascomycota</taxon>
        <taxon>Pezizomycotina</taxon>
        <taxon>Eurotiomycetes</taxon>
        <taxon>Eurotiomycetidae</taxon>
        <taxon>Eurotiales</taxon>
        <taxon>Aspergillaceae</taxon>
        <taxon>Aspergillus</taxon>
        <taxon>Aspergillus subgen. Circumdati</taxon>
    </lineage>
</organism>